<keyword evidence="1" id="KW-0732">Signal</keyword>
<protein>
    <submittedName>
        <fullName evidence="2">Uncharacterized protein</fullName>
    </submittedName>
</protein>
<organism evidence="2 3">
    <name type="scientific">Streptomyces atriruber</name>
    <dbReference type="NCBI Taxonomy" id="545121"/>
    <lineage>
        <taxon>Bacteria</taxon>
        <taxon>Bacillati</taxon>
        <taxon>Actinomycetota</taxon>
        <taxon>Actinomycetes</taxon>
        <taxon>Kitasatosporales</taxon>
        <taxon>Streptomycetaceae</taxon>
        <taxon>Streptomyces</taxon>
    </lineage>
</organism>
<evidence type="ECO:0000256" key="1">
    <source>
        <dbReference type="SAM" id="SignalP"/>
    </source>
</evidence>
<evidence type="ECO:0000313" key="2">
    <source>
        <dbReference type="EMBL" id="MEU6823831.1"/>
    </source>
</evidence>
<name>A0ABV3BS41_9ACTN</name>
<proteinExistence type="predicted"/>
<feature type="signal peptide" evidence="1">
    <location>
        <begin position="1"/>
        <end position="19"/>
    </location>
</feature>
<dbReference type="EMBL" id="JBEYXV010000013">
    <property type="protein sequence ID" value="MEU6823831.1"/>
    <property type="molecule type" value="Genomic_DNA"/>
</dbReference>
<dbReference type="Proteomes" id="UP001551176">
    <property type="component" value="Unassembled WGS sequence"/>
</dbReference>
<reference evidence="2 3" key="1">
    <citation type="submission" date="2024-06" db="EMBL/GenBank/DDBJ databases">
        <title>The Natural Products Discovery Center: Release of the First 8490 Sequenced Strains for Exploring Actinobacteria Biosynthetic Diversity.</title>
        <authorList>
            <person name="Kalkreuter E."/>
            <person name="Kautsar S.A."/>
            <person name="Yang D."/>
            <person name="Bader C.D."/>
            <person name="Teijaro C.N."/>
            <person name="Fluegel L."/>
            <person name="Davis C.M."/>
            <person name="Simpson J.R."/>
            <person name="Lauterbach L."/>
            <person name="Steele A.D."/>
            <person name="Gui C."/>
            <person name="Meng S."/>
            <person name="Li G."/>
            <person name="Viehrig K."/>
            <person name="Ye F."/>
            <person name="Su P."/>
            <person name="Kiefer A.F."/>
            <person name="Nichols A."/>
            <person name="Cepeda A.J."/>
            <person name="Yan W."/>
            <person name="Fan B."/>
            <person name="Jiang Y."/>
            <person name="Adhikari A."/>
            <person name="Zheng C.-J."/>
            <person name="Schuster L."/>
            <person name="Cowan T.M."/>
            <person name="Smanski M.J."/>
            <person name="Chevrette M.G."/>
            <person name="De Carvalho L.P.S."/>
            <person name="Shen B."/>
        </authorList>
    </citation>
    <scope>NUCLEOTIDE SEQUENCE [LARGE SCALE GENOMIC DNA]</scope>
    <source>
        <strain evidence="2 3">NPDC046838</strain>
    </source>
</reference>
<gene>
    <name evidence="2" type="ORF">ABZ921_24635</name>
</gene>
<comment type="caution">
    <text evidence="2">The sequence shown here is derived from an EMBL/GenBank/DDBJ whole genome shotgun (WGS) entry which is preliminary data.</text>
</comment>
<dbReference type="RefSeq" id="WP_063792425.1">
    <property type="nucleotide sequence ID" value="NZ_JBEYXV010000013.1"/>
</dbReference>
<sequence length="79" mass="8683">MRKACVAVLTALFSATLFVALPGNHSEAQAMTFDPNACLDLSQVQVCKNHRIYKHVPMQGPVAKGKCRPWVQVKTAKKC</sequence>
<accession>A0ABV3BS41</accession>
<keyword evidence="3" id="KW-1185">Reference proteome</keyword>
<feature type="chain" id="PRO_5047340422" evidence="1">
    <location>
        <begin position="20"/>
        <end position="79"/>
    </location>
</feature>
<evidence type="ECO:0000313" key="3">
    <source>
        <dbReference type="Proteomes" id="UP001551176"/>
    </source>
</evidence>